<evidence type="ECO:0000313" key="4">
    <source>
        <dbReference type="Proteomes" id="UP001196301"/>
    </source>
</evidence>
<name>A0ABS6DUQ5_9FIRM</name>
<dbReference type="InterPro" id="IPR018657">
    <property type="entry name" value="LarA-like_N"/>
</dbReference>
<dbReference type="Proteomes" id="UP001196301">
    <property type="component" value="Unassembled WGS sequence"/>
</dbReference>
<protein>
    <submittedName>
        <fullName evidence="3">Nickel-dependent lactate racemase</fullName>
    </submittedName>
</protein>
<gene>
    <name evidence="3" type="primary">larA</name>
    <name evidence="3" type="ORF">KQI20_01190</name>
</gene>
<proteinExistence type="predicted"/>
<dbReference type="EMBL" id="JAHLOQ010000002">
    <property type="protein sequence ID" value="MBU5335041.1"/>
    <property type="molecule type" value="Genomic_DNA"/>
</dbReference>
<keyword evidence="4" id="KW-1185">Reference proteome</keyword>
<dbReference type="InterPro" id="IPR047926">
    <property type="entry name" value="Ni_dep_LarA"/>
</dbReference>
<dbReference type="Pfam" id="PF21113">
    <property type="entry name" value="LarA_C"/>
    <property type="match status" value="1"/>
</dbReference>
<dbReference type="InterPro" id="IPR048520">
    <property type="entry name" value="LarA_C"/>
</dbReference>
<dbReference type="Pfam" id="PF09861">
    <property type="entry name" value="Lar_N"/>
    <property type="match status" value="1"/>
</dbReference>
<evidence type="ECO:0000313" key="3">
    <source>
        <dbReference type="EMBL" id="MBU5335041.1"/>
    </source>
</evidence>
<dbReference type="NCBIfam" id="NF033504">
    <property type="entry name" value="Ni_dep_LarA"/>
    <property type="match status" value="1"/>
</dbReference>
<organism evidence="3 4">
    <name type="scientific">Intestinibacter bartlettii</name>
    <dbReference type="NCBI Taxonomy" id="261299"/>
    <lineage>
        <taxon>Bacteria</taxon>
        <taxon>Bacillati</taxon>
        <taxon>Bacillota</taxon>
        <taxon>Clostridia</taxon>
        <taxon>Peptostreptococcales</taxon>
        <taxon>Peptostreptococcaceae</taxon>
        <taxon>Intestinibacter</taxon>
    </lineage>
</organism>
<reference evidence="3 4" key="1">
    <citation type="submission" date="2021-06" db="EMBL/GenBank/DDBJ databases">
        <authorList>
            <person name="Sun Q."/>
            <person name="Li D."/>
        </authorList>
    </citation>
    <scope>NUCLEOTIDE SEQUENCE [LARGE SCALE GENOMIC DNA]</scope>
    <source>
        <strain evidence="3 4">N19</strain>
    </source>
</reference>
<dbReference type="PANTHER" id="PTHR33171">
    <property type="entry name" value="LAR_N DOMAIN-CONTAINING PROTEIN"/>
    <property type="match status" value="1"/>
</dbReference>
<accession>A0ABS6DUQ5</accession>
<sequence>MHTMKYSNIEFEVNIPETQIACELESNVVELPQRSVKEHIEYALDNPIGAGDISTVVQKGDKVAIIISDVTRKWQAIPTYLPILVDRLNKCGIADEDIIVISACGTHRKQTDEEHKELLGEDLFKRLKIVDHQCEDKENLVYMGETSRKTPVWLNRYAIEADKIILTGGVVYHFLAGYGGGRKSIVPGIAGKETINTNHCNALNPGFGNGTNENACSGNLSKSNPFHDDLEEAAAMAKPAYLLNVVANSDQQIIAAFAGDWIKAHKAATELVDSIDGVYVDERADLVIASAGGFPKDINLYQTSKTLANSKAMIAEGGTMIILSECSEGFGDKDCEDQIVKFTNMEEREKALRADFSIGGFVGYDFSDTAEKYNMIIVTDIPAEKFQHTKIHVVKTLDEALRVAKELNGGSIDDMKVALLPHGANTLPKYR</sequence>
<dbReference type="RefSeq" id="WP_216568208.1">
    <property type="nucleotide sequence ID" value="NZ_JAHLOQ010000002.1"/>
</dbReference>
<comment type="caution">
    <text evidence="3">The sequence shown here is derived from an EMBL/GenBank/DDBJ whole genome shotgun (WGS) entry which is preliminary data.</text>
</comment>
<evidence type="ECO:0000259" key="1">
    <source>
        <dbReference type="Pfam" id="PF09861"/>
    </source>
</evidence>
<feature type="domain" description="LarA-like N-terminal" evidence="1">
    <location>
        <begin position="6"/>
        <end position="204"/>
    </location>
</feature>
<dbReference type="InterPro" id="IPR048068">
    <property type="entry name" value="LarA-like"/>
</dbReference>
<dbReference type="PANTHER" id="PTHR33171:SF17">
    <property type="entry name" value="LARA-LIKE N-TERMINAL DOMAIN-CONTAINING PROTEIN"/>
    <property type="match status" value="1"/>
</dbReference>
<evidence type="ECO:0000259" key="2">
    <source>
        <dbReference type="Pfam" id="PF21113"/>
    </source>
</evidence>
<feature type="domain" description="Lactate racemase C-terminal" evidence="2">
    <location>
        <begin position="282"/>
        <end position="424"/>
    </location>
</feature>